<evidence type="ECO:0000313" key="2">
    <source>
        <dbReference type="Proteomes" id="UP000279236"/>
    </source>
</evidence>
<gene>
    <name evidence="1" type="ORF">EHS24_007626</name>
</gene>
<organism evidence="1 2">
    <name type="scientific">Apiotrichum porosum</name>
    <dbReference type="NCBI Taxonomy" id="105984"/>
    <lineage>
        <taxon>Eukaryota</taxon>
        <taxon>Fungi</taxon>
        <taxon>Dikarya</taxon>
        <taxon>Basidiomycota</taxon>
        <taxon>Agaricomycotina</taxon>
        <taxon>Tremellomycetes</taxon>
        <taxon>Trichosporonales</taxon>
        <taxon>Trichosporonaceae</taxon>
        <taxon>Apiotrichum</taxon>
    </lineage>
</organism>
<comment type="caution">
    <text evidence="1">The sequence shown here is derived from an EMBL/GenBank/DDBJ whole genome shotgun (WGS) entry which is preliminary data.</text>
</comment>
<dbReference type="EMBL" id="RSCE01000005">
    <property type="protein sequence ID" value="RSH82634.1"/>
    <property type="molecule type" value="Genomic_DNA"/>
</dbReference>
<dbReference type="RefSeq" id="XP_028476866.1">
    <property type="nucleotide sequence ID" value="XM_028622973.1"/>
</dbReference>
<keyword evidence="2" id="KW-1185">Reference proteome</keyword>
<dbReference type="AlphaFoldDB" id="A0A427XUV0"/>
<dbReference type="Proteomes" id="UP000279236">
    <property type="component" value="Unassembled WGS sequence"/>
</dbReference>
<protein>
    <submittedName>
        <fullName evidence="1">Uncharacterized protein</fullName>
    </submittedName>
</protein>
<reference evidence="1 2" key="1">
    <citation type="submission" date="2018-11" db="EMBL/GenBank/DDBJ databases">
        <title>Genome sequence of Apiotrichum porosum DSM 27194.</title>
        <authorList>
            <person name="Aliyu H."/>
            <person name="Gorte O."/>
            <person name="Ochsenreither K."/>
        </authorList>
    </citation>
    <scope>NUCLEOTIDE SEQUENCE [LARGE SCALE GENOMIC DNA]</scope>
    <source>
        <strain evidence="1 2">DSM 27194</strain>
    </source>
</reference>
<name>A0A427XUV0_9TREE</name>
<evidence type="ECO:0000313" key="1">
    <source>
        <dbReference type="EMBL" id="RSH82634.1"/>
    </source>
</evidence>
<accession>A0A427XUV0</accession>
<dbReference type="GeneID" id="39592169"/>
<sequence>MDCPAVDIHQALLEVTQRAENAPLEDRLGILHQDGAVALNAAKAMYCQQASILEDNERSLDTALVCTTVPDLMFQVPTLACLEERSQDLQNQRQQNNHNKNLATEYLSNIKPFELVIAAEEKALVQLIKSRDAVLQPPTDVASHNSATPVARRTRRSLLQLQTGLDEANAKVDDKTMYVAYIQERYLFDTRYGVVVAECATDRNSIIDRMMIKIEKLRSWHLATP</sequence>
<proteinExistence type="predicted"/>